<dbReference type="AlphaFoldDB" id="A0A9D2LSF7"/>
<organism evidence="2 3">
    <name type="scientific">Candidatus Blautia faecavium</name>
    <dbReference type="NCBI Taxonomy" id="2838487"/>
    <lineage>
        <taxon>Bacteria</taxon>
        <taxon>Bacillati</taxon>
        <taxon>Bacillota</taxon>
        <taxon>Clostridia</taxon>
        <taxon>Lachnospirales</taxon>
        <taxon>Lachnospiraceae</taxon>
        <taxon>Blautia</taxon>
    </lineage>
</organism>
<dbReference type="EMBL" id="DWYZ01000076">
    <property type="protein sequence ID" value="HJB27873.1"/>
    <property type="molecule type" value="Genomic_DNA"/>
</dbReference>
<gene>
    <name evidence="2" type="ORF">IAA06_03660</name>
</gene>
<protein>
    <recommendedName>
        <fullName evidence="4">DivIVA domain-containing protein</fullName>
    </recommendedName>
</protein>
<reference evidence="2" key="1">
    <citation type="journal article" date="2021" name="PeerJ">
        <title>Extensive microbial diversity within the chicken gut microbiome revealed by metagenomics and culture.</title>
        <authorList>
            <person name="Gilroy R."/>
            <person name="Ravi A."/>
            <person name="Getino M."/>
            <person name="Pursley I."/>
            <person name="Horton D.L."/>
            <person name="Alikhan N.F."/>
            <person name="Baker D."/>
            <person name="Gharbi K."/>
            <person name="Hall N."/>
            <person name="Watson M."/>
            <person name="Adriaenssens E.M."/>
            <person name="Foster-Nyarko E."/>
            <person name="Jarju S."/>
            <person name="Secka A."/>
            <person name="Antonio M."/>
            <person name="Oren A."/>
            <person name="Chaudhuri R.R."/>
            <person name="La Ragione R."/>
            <person name="Hildebrand F."/>
            <person name="Pallen M.J."/>
        </authorList>
    </citation>
    <scope>NUCLEOTIDE SEQUENCE</scope>
    <source>
        <strain evidence="2">ChiSjej1B19-5720</strain>
    </source>
</reference>
<evidence type="ECO:0000313" key="2">
    <source>
        <dbReference type="EMBL" id="HJB27873.1"/>
    </source>
</evidence>
<evidence type="ECO:0000313" key="3">
    <source>
        <dbReference type="Proteomes" id="UP000823842"/>
    </source>
</evidence>
<sequence>MSNGGEFRTSLFGGYNKEDVRSFVQELERNAEVTKFEYEKEIVGLRGKLKKAQEEKELLQNQIQNYNAGMRKSGEARDMDDAALDSYLQDLNDQKQQNELLMQRIRELENQNISLSETKASAEKQLEELKNSETSLERNIQMEGEIRQLQEKKEKYEAELSAITKVFEDARMSAQYIQEEAQRQAQEILNQAEKESQELLERRKNEMDKELEDRGIRLMAARYKIDAYRKEIDSAQQKLYNLSSDLGKMVDGMPQRLEQLWEDNEKSIADIRKK</sequence>
<evidence type="ECO:0008006" key="4">
    <source>
        <dbReference type="Google" id="ProtNLM"/>
    </source>
</evidence>
<accession>A0A9D2LSF7</accession>
<name>A0A9D2LSF7_9FIRM</name>
<feature type="coiled-coil region" evidence="1">
    <location>
        <begin position="35"/>
        <end position="245"/>
    </location>
</feature>
<reference evidence="2" key="2">
    <citation type="submission" date="2021-04" db="EMBL/GenBank/DDBJ databases">
        <authorList>
            <person name="Gilroy R."/>
        </authorList>
    </citation>
    <scope>NUCLEOTIDE SEQUENCE</scope>
    <source>
        <strain evidence="2">ChiSjej1B19-5720</strain>
    </source>
</reference>
<evidence type="ECO:0000256" key="1">
    <source>
        <dbReference type="SAM" id="Coils"/>
    </source>
</evidence>
<dbReference type="Proteomes" id="UP000823842">
    <property type="component" value="Unassembled WGS sequence"/>
</dbReference>
<comment type="caution">
    <text evidence="2">The sequence shown here is derived from an EMBL/GenBank/DDBJ whole genome shotgun (WGS) entry which is preliminary data.</text>
</comment>
<proteinExistence type="predicted"/>
<keyword evidence="1" id="KW-0175">Coiled coil</keyword>